<protein>
    <submittedName>
        <fullName evidence="1">Uncharacterized protein</fullName>
    </submittedName>
</protein>
<name>A0A1V2HZN4_9ACTN</name>
<proteinExistence type="predicted"/>
<dbReference type="RefSeq" id="WP_076821863.1">
    <property type="nucleotide sequence ID" value="NZ_MOMC01000092.1"/>
</dbReference>
<dbReference type="OrthoDB" id="5419957at2"/>
<evidence type="ECO:0000313" key="3">
    <source>
        <dbReference type="Proteomes" id="UP000188929"/>
    </source>
</evidence>
<dbReference type="STRING" id="1834516.BL253_33965"/>
<keyword evidence="3" id="KW-1185">Reference proteome</keyword>
<dbReference type="AlphaFoldDB" id="A0A1V2HZN4"/>
<evidence type="ECO:0000313" key="1">
    <source>
        <dbReference type="EMBL" id="ONH22137.1"/>
    </source>
</evidence>
<dbReference type="EMBL" id="MOMC01000092">
    <property type="protein sequence ID" value="ONH23088.1"/>
    <property type="molecule type" value="Genomic_DNA"/>
</dbReference>
<gene>
    <name evidence="2" type="ORF">BL253_33965</name>
    <name evidence="1" type="ORF">BL253_36660</name>
</gene>
<dbReference type="EMBL" id="MOMC01000119">
    <property type="protein sequence ID" value="ONH22137.1"/>
    <property type="molecule type" value="Genomic_DNA"/>
</dbReference>
<sequence length="115" mass="13134">MAKIPETARVVLQHRLHTRHTARWPQLRDLTIRYRGDFAYLDAVFTDDPADANPYPLCRLRYTGRPDRWGFAIYLDSRGAYEDSYLPDGQPTATPEQALDCACGLYAGDPTAWTK</sequence>
<reference evidence="3" key="1">
    <citation type="submission" date="2016-10" db="EMBL/GenBank/DDBJ databases">
        <title>Frankia sp. NRRL B-16386 Genome sequencing.</title>
        <authorList>
            <person name="Ghodhbane-Gtari F."/>
            <person name="Swanson E."/>
            <person name="Gueddou A."/>
            <person name="Hezbri K."/>
            <person name="Ktari K."/>
            <person name="Nouioui I."/>
            <person name="Morris K."/>
            <person name="Simpson S."/>
            <person name="Abebe-Akele F."/>
            <person name="Thomas K."/>
            <person name="Gtari M."/>
            <person name="Tisa L.S."/>
        </authorList>
    </citation>
    <scope>NUCLEOTIDE SEQUENCE [LARGE SCALE GENOMIC DNA]</scope>
    <source>
        <strain evidence="3">NRRL B-16386</strain>
    </source>
</reference>
<dbReference type="Proteomes" id="UP000188929">
    <property type="component" value="Unassembled WGS sequence"/>
</dbReference>
<organism evidence="1 3">
    <name type="scientific">Pseudofrankia asymbiotica</name>
    <dbReference type="NCBI Taxonomy" id="1834516"/>
    <lineage>
        <taxon>Bacteria</taxon>
        <taxon>Bacillati</taxon>
        <taxon>Actinomycetota</taxon>
        <taxon>Actinomycetes</taxon>
        <taxon>Frankiales</taxon>
        <taxon>Frankiaceae</taxon>
        <taxon>Pseudofrankia</taxon>
    </lineage>
</organism>
<reference evidence="1" key="2">
    <citation type="journal article" date="2017" name="Genome Announc.">
        <title>Permanent Draft Genome Sequences of Three Frankia sp. Strains That Are Atypical, Noninfective, Ineffective Isolates.</title>
        <authorList>
            <person name="Gueddou A."/>
            <person name="Swanson E."/>
            <person name="Ktari A."/>
            <person name="Nouioui I."/>
            <person name="Hezbri K."/>
            <person name="Ghodhbane-Gtari F."/>
            <person name="Simpson S."/>
            <person name="Morris K."/>
            <person name="Thomas W.K."/>
            <person name="Sen A."/>
            <person name="Gtari M."/>
            <person name="Tisa L.S."/>
        </authorList>
    </citation>
    <scope>NUCLEOTIDE SEQUENCE</scope>
    <source>
        <strain evidence="1">NRRL B-16386</strain>
    </source>
</reference>
<comment type="caution">
    <text evidence="1">The sequence shown here is derived from an EMBL/GenBank/DDBJ whole genome shotgun (WGS) entry which is preliminary data.</text>
</comment>
<evidence type="ECO:0000313" key="2">
    <source>
        <dbReference type="EMBL" id="ONH23088.1"/>
    </source>
</evidence>
<accession>A0A1V2HZN4</accession>